<protein>
    <submittedName>
        <fullName evidence="1">Uncharacterized protein</fullName>
    </submittedName>
</protein>
<dbReference type="EMBL" id="JAAIUW010000013">
    <property type="protein sequence ID" value="KAF7801815.1"/>
    <property type="molecule type" value="Genomic_DNA"/>
</dbReference>
<gene>
    <name evidence="1" type="ORF">G2W53_040926</name>
</gene>
<dbReference type="Proteomes" id="UP000634136">
    <property type="component" value="Unassembled WGS sequence"/>
</dbReference>
<evidence type="ECO:0000313" key="2">
    <source>
        <dbReference type="Proteomes" id="UP000634136"/>
    </source>
</evidence>
<accession>A0A834VYU5</accession>
<organism evidence="1 2">
    <name type="scientific">Senna tora</name>
    <dbReference type="NCBI Taxonomy" id="362788"/>
    <lineage>
        <taxon>Eukaryota</taxon>
        <taxon>Viridiplantae</taxon>
        <taxon>Streptophyta</taxon>
        <taxon>Embryophyta</taxon>
        <taxon>Tracheophyta</taxon>
        <taxon>Spermatophyta</taxon>
        <taxon>Magnoliopsida</taxon>
        <taxon>eudicotyledons</taxon>
        <taxon>Gunneridae</taxon>
        <taxon>Pentapetalae</taxon>
        <taxon>rosids</taxon>
        <taxon>fabids</taxon>
        <taxon>Fabales</taxon>
        <taxon>Fabaceae</taxon>
        <taxon>Caesalpinioideae</taxon>
        <taxon>Cassia clade</taxon>
        <taxon>Senna</taxon>
    </lineage>
</organism>
<dbReference type="AlphaFoldDB" id="A0A834VYU5"/>
<keyword evidence="2" id="KW-1185">Reference proteome</keyword>
<name>A0A834VYU5_9FABA</name>
<reference evidence="1" key="1">
    <citation type="submission" date="2020-09" db="EMBL/GenBank/DDBJ databases">
        <title>Genome-Enabled Discovery of Anthraquinone Biosynthesis in Senna tora.</title>
        <authorList>
            <person name="Kang S.-H."/>
            <person name="Pandey R.P."/>
            <person name="Lee C.-M."/>
            <person name="Sim J.-S."/>
            <person name="Jeong J.-T."/>
            <person name="Choi B.-S."/>
            <person name="Jung M."/>
            <person name="Ginzburg D."/>
            <person name="Zhao K."/>
            <person name="Won S.Y."/>
            <person name="Oh T.-J."/>
            <person name="Yu Y."/>
            <person name="Kim N.-H."/>
            <person name="Lee O.R."/>
            <person name="Lee T.-H."/>
            <person name="Bashyal P."/>
            <person name="Kim T.-S."/>
            <person name="Lee W.-H."/>
            <person name="Kawkins C."/>
            <person name="Kim C.-K."/>
            <person name="Kim J.S."/>
            <person name="Ahn B.O."/>
            <person name="Rhee S.Y."/>
            <person name="Sohng J.K."/>
        </authorList>
    </citation>
    <scope>NUCLEOTIDE SEQUENCE</scope>
    <source>
        <tissue evidence="1">Leaf</tissue>
    </source>
</reference>
<sequence length="78" mass="9035">MAMTQQGTPKPTITTNLAFKRTRPLMCNFNYKITFELMIRISFISIQMHMETMDIMVTQQPVQWTKAPSDGKPTDTYS</sequence>
<evidence type="ECO:0000313" key="1">
    <source>
        <dbReference type="EMBL" id="KAF7801815.1"/>
    </source>
</evidence>
<proteinExistence type="predicted"/>
<comment type="caution">
    <text evidence="1">The sequence shown here is derived from an EMBL/GenBank/DDBJ whole genome shotgun (WGS) entry which is preliminary data.</text>
</comment>